<name>A0ABD2XBM7_9HYME</name>
<dbReference type="EMBL" id="JBJJXI010000037">
    <property type="protein sequence ID" value="KAL3402283.1"/>
    <property type="molecule type" value="Genomic_DNA"/>
</dbReference>
<proteinExistence type="predicted"/>
<sequence>MLFIIIKIFTLTIYSNDVIFTLALTEFFARESRGKTSALGERVRERKRARRGDPLSRAGHDDCRKCHSPSTGEGLKLDRALCVNNALSTFNTLNADPAVQFVF</sequence>
<reference evidence="2 3" key="1">
    <citation type="journal article" date="2024" name="bioRxiv">
        <title>A reference genome for Trichogramma kaykai: A tiny desert-dwelling parasitoid wasp with competing sex-ratio distorters.</title>
        <authorList>
            <person name="Culotta J."/>
            <person name="Lindsey A.R."/>
        </authorList>
    </citation>
    <scope>NUCLEOTIDE SEQUENCE [LARGE SCALE GENOMIC DNA]</scope>
    <source>
        <strain evidence="2 3">KSX58</strain>
    </source>
</reference>
<dbReference type="AlphaFoldDB" id="A0ABD2XBM7"/>
<accession>A0ABD2XBM7</accession>
<evidence type="ECO:0000313" key="3">
    <source>
        <dbReference type="Proteomes" id="UP001627154"/>
    </source>
</evidence>
<evidence type="ECO:0000313" key="2">
    <source>
        <dbReference type="EMBL" id="KAL3402283.1"/>
    </source>
</evidence>
<gene>
    <name evidence="2" type="ORF">TKK_004804</name>
</gene>
<keyword evidence="3" id="KW-1185">Reference proteome</keyword>
<protein>
    <submittedName>
        <fullName evidence="2">Uncharacterized protein</fullName>
    </submittedName>
</protein>
<dbReference type="Proteomes" id="UP001627154">
    <property type="component" value="Unassembled WGS sequence"/>
</dbReference>
<evidence type="ECO:0000256" key="1">
    <source>
        <dbReference type="SAM" id="MobiDB-lite"/>
    </source>
</evidence>
<feature type="compositionally biased region" description="Basic and acidic residues" evidence="1">
    <location>
        <begin position="51"/>
        <end position="65"/>
    </location>
</feature>
<comment type="caution">
    <text evidence="2">The sequence shown here is derived from an EMBL/GenBank/DDBJ whole genome shotgun (WGS) entry which is preliminary data.</text>
</comment>
<feature type="region of interest" description="Disordered" evidence="1">
    <location>
        <begin position="33"/>
        <end position="74"/>
    </location>
</feature>
<organism evidence="2 3">
    <name type="scientific">Trichogramma kaykai</name>
    <dbReference type="NCBI Taxonomy" id="54128"/>
    <lineage>
        <taxon>Eukaryota</taxon>
        <taxon>Metazoa</taxon>
        <taxon>Ecdysozoa</taxon>
        <taxon>Arthropoda</taxon>
        <taxon>Hexapoda</taxon>
        <taxon>Insecta</taxon>
        <taxon>Pterygota</taxon>
        <taxon>Neoptera</taxon>
        <taxon>Endopterygota</taxon>
        <taxon>Hymenoptera</taxon>
        <taxon>Apocrita</taxon>
        <taxon>Proctotrupomorpha</taxon>
        <taxon>Chalcidoidea</taxon>
        <taxon>Trichogrammatidae</taxon>
        <taxon>Trichogramma</taxon>
    </lineage>
</organism>